<protein>
    <recommendedName>
        <fullName evidence="1">HTH cro/C1-type domain-containing protein</fullName>
    </recommendedName>
</protein>
<dbReference type="Pfam" id="PF01381">
    <property type="entry name" value="HTH_3"/>
    <property type="match status" value="1"/>
</dbReference>
<dbReference type="InterPro" id="IPR001387">
    <property type="entry name" value="Cro/C1-type_HTH"/>
</dbReference>
<dbReference type="InterPro" id="IPR053163">
    <property type="entry name" value="HTH-type_regulator_Rgg"/>
</dbReference>
<organism evidence="2 3">
    <name type="scientific">Lactobacillus johnsonii N6.2</name>
    <dbReference type="NCBI Taxonomy" id="1408186"/>
    <lineage>
        <taxon>Bacteria</taxon>
        <taxon>Bacillati</taxon>
        <taxon>Bacillota</taxon>
        <taxon>Bacilli</taxon>
        <taxon>Lactobacillales</taxon>
        <taxon>Lactobacillaceae</taxon>
        <taxon>Lactobacillus</taxon>
    </lineage>
</organism>
<accession>A0A7D9N841</accession>
<gene>
    <name evidence="2" type="ORF">T285_08600</name>
</gene>
<evidence type="ECO:0000313" key="2">
    <source>
        <dbReference type="EMBL" id="AHA98016.1"/>
    </source>
</evidence>
<evidence type="ECO:0000313" key="3">
    <source>
        <dbReference type="Proteomes" id="UP000018522"/>
    </source>
</evidence>
<dbReference type="SUPFAM" id="SSF47413">
    <property type="entry name" value="lambda repressor-like DNA-binding domains"/>
    <property type="match status" value="1"/>
</dbReference>
<dbReference type="Proteomes" id="UP000018522">
    <property type="component" value="Chromosome"/>
</dbReference>
<dbReference type="RefSeq" id="WP_023600026.1">
    <property type="nucleotide sequence ID" value="NC_022909.1"/>
</dbReference>
<dbReference type="AlphaFoldDB" id="A0A7D9N841"/>
<feature type="domain" description="HTH cro/C1-type" evidence="1">
    <location>
        <begin position="7"/>
        <end position="60"/>
    </location>
</feature>
<dbReference type="PANTHER" id="PTHR37038">
    <property type="entry name" value="TRANSCRIPTIONAL REGULATOR-RELATED"/>
    <property type="match status" value="1"/>
</dbReference>
<dbReference type="GO" id="GO:0003677">
    <property type="term" value="F:DNA binding"/>
    <property type="evidence" value="ECO:0007669"/>
    <property type="project" value="InterPro"/>
</dbReference>
<dbReference type="SMART" id="SM00530">
    <property type="entry name" value="HTH_XRE"/>
    <property type="match status" value="1"/>
</dbReference>
<dbReference type="PROSITE" id="PS50943">
    <property type="entry name" value="HTH_CROC1"/>
    <property type="match status" value="1"/>
</dbReference>
<dbReference type="KEGG" id="ljn:T285_08600"/>
<name>A0A7D9N841_LACJH</name>
<reference evidence="2 3" key="1">
    <citation type="journal article" date="2014" name="Genome Announc.">
        <title>Complete Genome Sequences of Lactobacillus johnsonii Strain N6.2 and Lactobacillus reuteri Strain TD1.</title>
        <authorList>
            <person name="Leonard M.T."/>
            <person name="Valladares R.B."/>
            <person name="Ardissone A."/>
            <person name="Gonzalez C.F."/>
            <person name="Lorca G.L."/>
            <person name="Triplett E.W."/>
        </authorList>
    </citation>
    <scope>NUCLEOTIDE SEQUENCE [LARGE SCALE GENOMIC DNA]</scope>
    <source>
        <strain evidence="2 3">N6.2</strain>
    </source>
</reference>
<proteinExistence type="predicted"/>
<dbReference type="Gene3D" id="1.10.260.40">
    <property type="entry name" value="lambda repressor-like DNA-binding domains"/>
    <property type="match status" value="1"/>
</dbReference>
<evidence type="ECO:0000259" key="1">
    <source>
        <dbReference type="PROSITE" id="PS50943"/>
    </source>
</evidence>
<dbReference type="InterPro" id="IPR010982">
    <property type="entry name" value="Lambda_DNA-bd_dom_sf"/>
</dbReference>
<dbReference type="EMBL" id="CP006811">
    <property type="protein sequence ID" value="AHA98016.1"/>
    <property type="molecule type" value="Genomic_DNA"/>
</dbReference>
<sequence>MQIGKELKKLRLELRLSQTEMVGDILTKSYYSKIERGLHEINAKDLIEILERNRVNISDFFQGIESKGKSKKYLEQLRNAYYEQNLSKIVEIRKICATDYQYRNVYAHALLLENFFKKNKLSCKEEAMIKKLILNIDEWGEDNLRLFAMAISLFDESEIEYELNMILRKYKEIDKASRKIQEILGGIMVNYLNIMFLKHDRNFEMISKLRNFLYKLPVEPRTIFCKVMADYYGYLFNEEKLEAKKILDFFERHGMESITTYIAF</sequence>